<dbReference type="AlphaFoldDB" id="A0A453HNS1"/>
<dbReference type="Gramene" id="AET4Gv20248800.2">
    <property type="protein sequence ID" value="AET4Gv20248800.2"/>
    <property type="gene ID" value="AET4Gv20248800"/>
</dbReference>
<reference evidence="2" key="1">
    <citation type="journal article" date="2014" name="Science">
        <title>Ancient hybridizations among the ancestral genomes of bread wheat.</title>
        <authorList>
            <consortium name="International Wheat Genome Sequencing Consortium,"/>
            <person name="Marcussen T."/>
            <person name="Sandve S.R."/>
            <person name="Heier L."/>
            <person name="Spannagl M."/>
            <person name="Pfeifer M."/>
            <person name="Jakobsen K.S."/>
            <person name="Wulff B.B."/>
            <person name="Steuernagel B."/>
            <person name="Mayer K.F."/>
            <person name="Olsen O.A."/>
        </authorList>
    </citation>
    <scope>NUCLEOTIDE SEQUENCE [LARGE SCALE GENOMIC DNA]</scope>
    <source>
        <strain evidence="2">cv. AL8/78</strain>
    </source>
</reference>
<reference evidence="1" key="3">
    <citation type="journal article" date="2017" name="Nature">
        <title>Genome sequence of the progenitor of the wheat D genome Aegilops tauschii.</title>
        <authorList>
            <person name="Luo M.C."/>
            <person name="Gu Y.Q."/>
            <person name="Puiu D."/>
            <person name="Wang H."/>
            <person name="Twardziok S.O."/>
            <person name="Deal K.R."/>
            <person name="Huo N."/>
            <person name="Zhu T."/>
            <person name="Wang L."/>
            <person name="Wang Y."/>
            <person name="McGuire P.E."/>
            <person name="Liu S."/>
            <person name="Long H."/>
            <person name="Ramasamy R.K."/>
            <person name="Rodriguez J.C."/>
            <person name="Van S.L."/>
            <person name="Yuan L."/>
            <person name="Wang Z."/>
            <person name="Xia Z."/>
            <person name="Xiao L."/>
            <person name="Anderson O.D."/>
            <person name="Ouyang S."/>
            <person name="Liang Y."/>
            <person name="Zimin A.V."/>
            <person name="Pertea G."/>
            <person name="Qi P."/>
            <person name="Bennetzen J.L."/>
            <person name="Dai X."/>
            <person name="Dawson M.W."/>
            <person name="Muller H.G."/>
            <person name="Kugler K."/>
            <person name="Rivarola-Duarte L."/>
            <person name="Spannagl M."/>
            <person name="Mayer K.F.X."/>
            <person name="Lu F.H."/>
            <person name="Bevan M.W."/>
            <person name="Leroy P."/>
            <person name="Li P."/>
            <person name="You F.M."/>
            <person name="Sun Q."/>
            <person name="Liu Z."/>
            <person name="Lyons E."/>
            <person name="Wicker T."/>
            <person name="Salzberg S.L."/>
            <person name="Devos K.M."/>
            <person name="Dvorak J."/>
        </authorList>
    </citation>
    <scope>NUCLEOTIDE SEQUENCE [LARGE SCALE GENOMIC DNA]</scope>
    <source>
        <strain evidence="1">cv. AL8/78</strain>
    </source>
</reference>
<sequence>MISSRSREHTSRRSTPLNCQWKRPQKLTDLHKKNQAYPLIMCDTAVQKCTRLGYFYGITASYEVGTDSPCNIGGVL</sequence>
<protein>
    <submittedName>
        <fullName evidence="1">Uncharacterized protein</fullName>
    </submittedName>
</protein>
<evidence type="ECO:0000313" key="2">
    <source>
        <dbReference type="Proteomes" id="UP000015105"/>
    </source>
</evidence>
<evidence type="ECO:0000313" key="1">
    <source>
        <dbReference type="EnsemblPlants" id="AET4Gv20248800.1"/>
    </source>
</evidence>
<keyword evidence="2" id="KW-1185">Reference proteome</keyword>
<reference evidence="1" key="5">
    <citation type="journal article" date="2021" name="G3 (Bethesda)">
        <title>Aegilops tauschii genome assembly Aet v5.0 features greater sequence contiguity and improved annotation.</title>
        <authorList>
            <person name="Wang L."/>
            <person name="Zhu T."/>
            <person name="Rodriguez J.C."/>
            <person name="Deal K.R."/>
            <person name="Dubcovsky J."/>
            <person name="McGuire P.E."/>
            <person name="Lux T."/>
            <person name="Spannagl M."/>
            <person name="Mayer K.F.X."/>
            <person name="Baldrich P."/>
            <person name="Meyers B.C."/>
            <person name="Huo N."/>
            <person name="Gu Y.Q."/>
            <person name="Zhou H."/>
            <person name="Devos K.M."/>
            <person name="Bennetzen J.L."/>
            <person name="Unver T."/>
            <person name="Budak H."/>
            <person name="Gulick P.J."/>
            <person name="Galiba G."/>
            <person name="Kalapos B."/>
            <person name="Nelson D.R."/>
            <person name="Li P."/>
            <person name="You F.M."/>
            <person name="Luo M.C."/>
            <person name="Dvorak J."/>
        </authorList>
    </citation>
    <scope>NUCLEOTIDE SEQUENCE [LARGE SCALE GENOMIC DNA]</scope>
    <source>
        <strain evidence="1">cv. AL8/78</strain>
    </source>
</reference>
<reference evidence="2" key="2">
    <citation type="journal article" date="2017" name="Nat. Plants">
        <title>The Aegilops tauschii genome reveals multiple impacts of transposons.</title>
        <authorList>
            <person name="Zhao G."/>
            <person name="Zou C."/>
            <person name="Li K."/>
            <person name="Wang K."/>
            <person name="Li T."/>
            <person name="Gao L."/>
            <person name="Zhang X."/>
            <person name="Wang H."/>
            <person name="Yang Z."/>
            <person name="Liu X."/>
            <person name="Jiang W."/>
            <person name="Mao L."/>
            <person name="Kong X."/>
            <person name="Jiao Y."/>
            <person name="Jia J."/>
        </authorList>
    </citation>
    <scope>NUCLEOTIDE SEQUENCE [LARGE SCALE GENOMIC DNA]</scope>
    <source>
        <strain evidence="2">cv. AL8/78</strain>
    </source>
</reference>
<name>A0A453HNS1_AEGTS</name>
<dbReference type="EnsemblPlants" id="AET4Gv20248800.2">
    <property type="protein sequence ID" value="AET4Gv20248800.2"/>
    <property type="gene ID" value="AET4Gv20248800"/>
</dbReference>
<accession>A0A453HNS1</accession>
<dbReference type="Gramene" id="AET4Gv20248800.1">
    <property type="protein sequence ID" value="AET4Gv20248800.1"/>
    <property type="gene ID" value="AET4Gv20248800"/>
</dbReference>
<proteinExistence type="predicted"/>
<dbReference type="EnsemblPlants" id="AET4Gv20248800.1">
    <property type="protein sequence ID" value="AET4Gv20248800.1"/>
    <property type="gene ID" value="AET4Gv20248800"/>
</dbReference>
<dbReference type="Proteomes" id="UP000015105">
    <property type="component" value="Chromosome 4D"/>
</dbReference>
<reference evidence="1" key="4">
    <citation type="submission" date="2019-03" db="UniProtKB">
        <authorList>
            <consortium name="EnsemblPlants"/>
        </authorList>
    </citation>
    <scope>IDENTIFICATION</scope>
</reference>
<organism evidence="1 2">
    <name type="scientific">Aegilops tauschii subsp. strangulata</name>
    <name type="common">Goatgrass</name>
    <dbReference type="NCBI Taxonomy" id="200361"/>
    <lineage>
        <taxon>Eukaryota</taxon>
        <taxon>Viridiplantae</taxon>
        <taxon>Streptophyta</taxon>
        <taxon>Embryophyta</taxon>
        <taxon>Tracheophyta</taxon>
        <taxon>Spermatophyta</taxon>
        <taxon>Magnoliopsida</taxon>
        <taxon>Liliopsida</taxon>
        <taxon>Poales</taxon>
        <taxon>Poaceae</taxon>
        <taxon>BOP clade</taxon>
        <taxon>Pooideae</taxon>
        <taxon>Triticodae</taxon>
        <taxon>Triticeae</taxon>
        <taxon>Triticinae</taxon>
        <taxon>Aegilops</taxon>
    </lineage>
</organism>